<accession>A0A6A0BEJ2</accession>
<keyword evidence="2" id="KW-1185">Reference proteome</keyword>
<dbReference type="EMBL" id="BLLI01000058">
    <property type="protein sequence ID" value="GFH43123.1"/>
    <property type="molecule type" value="Genomic_DNA"/>
</dbReference>
<evidence type="ECO:0000313" key="2">
    <source>
        <dbReference type="Proteomes" id="UP000480303"/>
    </source>
</evidence>
<dbReference type="AlphaFoldDB" id="A0A6A0BEJ2"/>
<sequence length="66" mass="7456">MNICKAPACNKKTITPKAPFCKSHEKIMKKLVEKAGEIALEVVLVGIDVWGEHLKRKIANQSRKKR</sequence>
<reference evidence="1 2" key="1">
    <citation type="submission" date="2020-02" db="EMBL/GenBank/DDBJ databases">
        <title>Draft genome sequence of Lactococcus sp. Hs30E4-3.</title>
        <authorList>
            <person name="Noda S."/>
            <person name="Yuki M."/>
            <person name="Ohkuma M."/>
        </authorList>
    </citation>
    <scope>NUCLEOTIDE SEQUENCE [LARGE SCALE GENOMIC DNA]</scope>
    <source>
        <strain evidence="1 2">Hs30E4-3</strain>
    </source>
</reference>
<name>A0A6A0BEJ2_9LACT</name>
<protein>
    <submittedName>
        <fullName evidence="1">Uncharacterized protein</fullName>
    </submittedName>
</protein>
<comment type="caution">
    <text evidence="1">The sequence shown here is derived from an EMBL/GenBank/DDBJ whole genome shotgun (WGS) entry which is preliminary data.</text>
</comment>
<dbReference type="Proteomes" id="UP000480303">
    <property type="component" value="Unassembled WGS sequence"/>
</dbReference>
<gene>
    <name evidence="1" type="ORF">Hs30E_16740</name>
</gene>
<evidence type="ECO:0000313" key="1">
    <source>
        <dbReference type="EMBL" id="GFH43123.1"/>
    </source>
</evidence>
<organism evidence="1 2">
    <name type="scientific">Pseudolactococcus hodotermopsidis</name>
    <dbReference type="NCBI Taxonomy" id="2709157"/>
    <lineage>
        <taxon>Bacteria</taxon>
        <taxon>Bacillati</taxon>
        <taxon>Bacillota</taxon>
        <taxon>Bacilli</taxon>
        <taxon>Lactobacillales</taxon>
        <taxon>Streptococcaceae</taxon>
        <taxon>Pseudolactococcus</taxon>
    </lineage>
</organism>
<proteinExistence type="predicted"/>
<dbReference type="RefSeq" id="WP_172209562.1">
    <property type="nucleotide sequence ID" value="NZ_BLLI01000058.1"/>
</dbReference>